<dbReference type="AlphaFoldDB" id="A0A9D4IDJ1"/>
<dbReference type="Proteomes" id="UP000828390">
    <property type="component" value="Unassembled WGS sequence"/>
</dbReference>
<name>A0A9D4IDJ1_DREPO</name>
<reference evidence="1" key="1">
    <citation type="journal article" date="2019" name="bioRxiv">
        <title>The Genome of the Zebra Mussel, Dreissena polymorpha: A Resource for Invasive Species Research.</title>
        <authorList>
            <person name="McCartney M.A."/>
            <person name="Auch B."/>
            <person name="Kono T."/>
            <person name="Mallez S."/>
            <person name="Zhang Y."/>
            <person name="Obille A."/>
            <person name="Becker A."/>
            <person name="Abrahante J.E."/>
            <person name="Garbe J."/>
            <person name="Badalamenti J.P."/>
            <person name="Herman A."/>
            <person name="Mangelson H."/>
            <person name="Liachko I."/>
            <person name="Sullivan S."/>
            <person name="Sone E.D."/>
            <person name="Koren S."/>
            <person name="Silverstein K.A.T."/>
            <person name="Beckman K.B."/>
            <person name="Gohl D.M."/>
        </authorList>
    </citation>
    <scope>NUCLEOTIDE SEQUENCE</scope>
    <source>
        <strain evidence="1">Duluth1</strain>
        <tissue evidence="1">Whole animal</tissue>
    </source>
</reference>
<reference evidence="1" key="2">
    <citation type="submission" date="2020-11" db="EMBL/GenBank/DDBJ databases">
        <authorList>
            <person name="McCartney M.A."/>
            <person name="Auch B."/>
            <person name="Kono T."/>
            <person name="Mallez S."/>
            <person name="Becker A."/>
            <person name="Gohl D.M."/>
            <person name="Silverstein K.A.T."/>
            <person name="Koren S."/>
            <person name="Bechman K.B."/>
            <person name="Herman A."/>
            <person name="Abrahante J.E."/>
            <person name="Garbe J."/>
        </authorList>
    </citation>
    <scope>NUCLEOTIDE SEQUENCE</scope>
    <source>
        <strain evidence="1">Duluth1</strain>
        <tissue evidence="1">Whole animal</tissue>
    </source>
</reference>
<organism evidence="1 2">
    <name type="scientific">Dreissena polymorpha</name>
    <name type="common">Zebra mussel</name>
    <name type="synonym">Mytilus polymorpha</name>
    <dbReference type="NCBI Taxonomy" id="45954"/>
    <lineage>
        <taxon>Eukaryota</taxon>
        <taxon>Metazoa</taxon>
        <taxon>Spiralia</taxon>
        <taxon>Lophotrochozoa</taxon>
        <taxon>Mollusca</taxon>
        <taxon>Bivalvia</taxon>
        <taxon>Autobranchia</taxon>
        <taxon>Heteroconchia</taxon>
        <taxon>Euheterodonta</taxon>
        <taxon>Imparidentia</taxon>
        <taxon>Neoheterodontei</taxon>
        <taxon>Myida</taxon>
        <taxon>Dreissenoidea</taxon>
        <taxon>Dreissenidae</taxon>
        <taxon>Dreissena</taxon>
    </lineage>
</organism>
<comment type="caution">
    <text evidence="1">The sequence shown here is derived from an EMBL/GenBank/DDBJ whole genome shotgun (WGS) entry which is preliminary data.</text>
</comment>
<accession>A0A9D4IDJ1</accession>
<keyword evidence="2" id="KW-1185">Reference proteome</keyword>
<evidence type="ECO:0000313" key="2">
    <source>
        <dbReference type="Proteomes" id="UP000828390"/>
    </source>
</evidence>
<protein>
    <submittedName>
        <fullName evidence="1">Uncharacterized protein</fullName>
    </submittedName>
</protein>
<evidence type="ECO:0000313" key="1">
    <source>
        <dbReference type="EMBL" id="KAH3768412.1"/>
    </source>
</evidence>
<proteinExistence type="predicted"/>
<dbReference type="EMBL" id="JAIWYP010000009">
    <property type="protein sequence ID" value="KAH3768412.1"/>
    <property type="molecule type" value="Genomic_DNA"/>
</dbReference>
<gene>
    <name evidence="1" type="ORF">DPMN_169624</name>
</gene>
<sequence length="83" mass="9001">MCLRLLFLGSETGHLTATNIEMREPDGEQEGATGAGDDLMEVSVQPVKPVDTQMVPVSRKLSLIGSKPRVLSKSNTKMSLEMI</sequence>